<protein>
    <submittedName>
        <fullName evidence="1">Uncharacterized protein</fullName>
    </submittedName>
</protein>
<reference evidence="1" key="2">
    <citation type="submission" date="2016-06" db="EMBL/GenBank/DDBJ databases">
        <title>The genome of a short-lived fish provides insights into sex chromosome evolution and the genetic control of aging.</title>
        <authorList>
            <person name="Reichwald K."/>
            <person name="Felder M."/>
            <person name="Petzold A."/>
            <person name="Koch P."/>
            <person name="Groth M."/>
            <person name="Platzer M."/>
        </authorList>
    </citation>
    <scope>NUCLEOTIDE SEQUENCE</scope>
    <source>
        <tissue evidence="1">Brain</tissue>
    </source>
</reference>
<evidence type="ECO:0000313" key="1">
    <source>
        <dbReference type="EMBL" id="SBS40930.1"/>
    </source>
</evidence>
<feature type="non-terminal residue" evidence="1">
    <location>
        <position position="135"/>
    </location>
</feature>
<accession>A0A1A8TYN9</accession>
<proteinExistence type="predicted"/>
<dbReference type="EMBL" id="HAEJ01000473">
    <property type="protein sequence ID" value="SBS40930.1"/>
    <property type="molecule type" value="Transcribed_RNA"/>
</dbReference>
<sequence>SVLSMRFLKLIHSEIKRLGNESSLEVAIQLFCLAWQKQRERGEERANRLCPPFQFSGLFSPVVQHELNHKTENLPKTSLLKAKHVRHQMCLEFTVGRCVWVCVNVCVLECEGQYHTFNIIYLSVDSLIHYNYPKA</sequence>
<organism evidence="1">
    <name type="scientific">Nothobranchius furzeri</name>
    <name type="common">Turquoise killifish</name>
    <dbReference type="NCBI Taxonomy" id="105023"/>
    <lineage>
        <taxon>Eukaryota</taxon>
        <taxon>Metazoa</taxon>
        <taxon>Chordata</taxon>
        <taxon>Craniata</taxon>
        <taxon>Vertebrata</taxon>
        <taxon>Euteleostomi</taxon>
        <taxon>Actinopterygii</taxon>
        <taxon>Neopterygii</taxon>
        <taxon>Teleostei</taxon>
        <taxon>Neoteleostei</taxon>
        <taxon>Acanthomorphata</taxon>
        <taxon>Ovalentaria</taxon>
        <taxon>Atherinomorphae</taxon>
        <taxon>Cyprinodontiformes</taxon>
        <taxon>Nothobranchiidae</taxon>
        <taxon>Nothobranchius</taxon>
    </lineage>
</organism>
<dbReference type="AlphaFoldDB" id="A0A1A8TYN9"/>
<name>A0A1A8TYN9_NOTFU</name>
<gene>
    <name evidence="1" type="primary">Nfu_g_1_025032</name>
</gene>
<reference evidence="1" key="1">
    <citation type="submission" date="2016-05" db="EMBL/GenBank/DDBJ databases">
        <authorList>
            <person name="Lavstsen T."/>
            <person name="Jespersen J.S."/>
        </authorList>
    </citation>
    <scope>NUCLEOTIDE SEQUENCE</scope>
    <source>
        <tissue evidence="1">Brain</tissue>
    </source>
</reference>
<feature type="non-terminal residue" evidence="1">
    <location>
        <position position="1"/>
    </location>
</feature>